<dbReference type="AlphaFoldDB" id="A0A4Q2UQU8"/>
<dbReference type="RefSeq" id="WP_129602871.1">
    <property type="nucleotide sequence ID" value="NZ_SBLB01000004.1"/>
</dbReference>
<accession>A0A4Q2UQU8</accession>
<comment type="caution">
    <text evidence="2">The sequence shown here is derived from an EMBL/GenBank/DDBJ whole genome shotgun (WGS) entry which is preliminary data.</text>
</comment>
<keyword evidence="3" id="KW-1185">Reference proteome</keyword>
<reference evidence="2 3" key="1">
    <citation type="submission" date="2019-01" db="EMBL/GenBank/DDBJ databases">
        <title>Spirosoma flava sp. nov., a propanil-degrading bacterium isolated from herbicide-contaminated soil.</title>
        <authorList>
            <person name="Zhang L."/>
            <person name="Jiang J.-D."/>
        </authorList>
    </citation>
    <scope>NUCLEOTIDE SEQUENCE [LARGE SCALE GENOMIC DNA]</scope>
    <source>
        <strain evidence="2 3">TY50</strain>
    </source>
</reference>
<evidence type="ECO:0000256" key="1">
    <source>
        <dbReference type="SAM" id="SignalP"/>
    </source>
</evidence>
<feature type="signal peptide" evidence="1">
    <location>
        <begin position="1"/>
        <end position="19"/>
    </location>
</feature>
<feature type="chain" id="PRO_5020604207" description="DUF4468 domain-containing protein" evidence="1">
    <location>
        <begin position="20"/>
        <end position="173"/>
    </location>
</feature>
<protein>
    <recommendedName>
        <fullName evidence="4">DUF4468 domain-containing protein</fullName>
    </recommendedName>
</protein>
<sequence length="173" mass="19771">MKQALIVLGLAGLMQAALAKNELTDSVSYRSANALVTDMARLIRQHAYLNAITMVHRYDAWADTTQGCKLYIGEQIDLLGDPGEVEWYYIDFKQPIKANELKVVMGKNDNFILEASKSITKKIKRRVKNNQQLNQERNARLSILFLTDRKKRTVDFGQLQKQLSDIISQLIEN</sequence>
<dbReference type="EMBL" id="SBLB01000004">
    <property type="protein sequence ID" value="RYC69179.1"/>
    <property type="molecule type" value="Genomic_DNA"/>
</dbReference>
<proteinExistence type="predicted"/>
<organism evidence="2 3">
    <name type="scientific">Spirosoma sordidisoli</name>
    <dbReference type="NCBI Taxonomy" id="2502893"/>
    <lineage>
        <taxon>Bacteria</taxon>
        <taxon>Pseudomonadati</taxon>
        <taxon>Bacteroidota</taxon>
        <taxon>Cytophagia</taxon>
        <taxon>Cytophagales</taxon>
        <taxon>Cytophagaceae</taxon>
        <taxon>Spirosoma</taxon>
    </lineage>
</organism>
<name>A0A4Q2UQU8_9BACT</name>
<dbReference type="Proteomes" id="UP000290407">
    <property type="component" value="Unassembled WGS sequence"/>
</dbReference>
<keyword evidence="1" id="KW-0732">Signal</keyword>
<evidence type="ECO:0000313" key="2">
    <source>
        <dbReference type="EMBL" id="RYC69179.1"/>
    </source>
</evidence>
<evidence type="ECO:0008006" key="4">
    <source>
        <dbReference type="Google" id="ProtNLM"/>
    </source>
</evidence>
<evidence type="ECO:0000313" key="3">
    <source>
        <dbReference type="Proteomes" id="UP000290407"/>
    </source>
</evidence>
<gene>
    <name evidence="2" type="ORF">EQG79_17430</name>
</gene>